<reference evidence="2 3" key="1">
    <citation type="submission" date="2019-08" db="EMBL/GenBank/DDBJ databases">
        <title>Professor.</title>
        <authorList>
            <person name="Park J.S."/>
        </authorList>
    </citation>
    <scope>NUCLEOTIDE SEQUENCE [LARGE SCALE GENOMIC DNA]</scope>
    <source>
        <strain evidence="2 3">176CP5-101</strain>
    </source>
</reference>
<evidence type="ECO:0000256" key="1">
    <source>
        <dbReference type="SAM" id="Phobius"/>
    </source>
</evidence>
<keyword evidence="1" id="KW-0812">Transmembrane</keyword>
<comment type="caution">
    <text evidence="2">The sequence shown here is derived from an EMBL/GenBank/DDBJ whole genome shotgun (WGS) entry which is preliminary data.</text>
</comment>
<keyword evidence="3" id="KW-1185">Reference proteome</keyword>
<evidence type="ECO:0000313" key="3">
    <source>
        <dbReference type="Proteomes" id="UP000321456"/>
    </source>
</evidence>
<organism evidence="2 3">
    <name type="scientific">Flagellimonas hymeniacidonis</name>
    <dbReference type="NCBI Taxonomy" id="2603628"/>
    <lineage>
        <taxon>Bacteria</taxon>
        <taxon>Pseudomonadati</taxon>
        <taxon>Bacteroidota</taxon>
        <taxon>Flavobacteriia</taxon>
        <taxon>Flavobacteriales</taxon>
        <taxon>Flavobacteriaceae</taxon>
        <taxon>Flagellimonas</taxon>
    </lineage>
</organism>
<protein>
    <submittedName>
        <fullName evidence="2">Uncharacterized protein</fullName>
    </submittedName>
</protein>
<evidence type="ECO:0000313" key="2">
    <source>
        <dbReference type="EMBL" id="TXN37632.1"/>
    </source>
</evidence>
<sequence>MAGQPANNNNSDEIDLGQLFQMIGRGFNKIGIAFLRTFLYLKKNALILGILVIVGVGLGYGLNQISRNKLKIEVIVKPNLESKNYLYDVVAELESNIRAKDSVFFKNIGADVTNLKELKITIEPIEDGKKGEGDLEYLELLEKFQTNDEFLDLIKSELSNKTSLNHRITFFFKNPSEGKLFAQKVMEYINSNEYFNELVDTSNKNALERIERNETFIKQIDELISIYSKSFNIQSSQNGDGRIVLDNNEKMNVTGLFSLKNQLIKNTEQKKIEVKEQKQAINIINLGNVQRVKRTLFSKATVLVPGFLVGLFFAFSAIRFLNKKAFELSI</sequence>
<dbReference type="Proteomes" id="UP000321456">
    <property type="component" value="Unassembled WGS sequence"/>
</dbReference>
<feature type="transmembrane region" description="Helical" evidence="1">
    <location>
        <begin position="300"/>
        <end position="321"/>
    </location>
</feature>
<name>A0A5C8V7F4_9FLAO</name>
<accession>A0A5C8V7F4</accession>
<dbReference type="RefSeq" id="WP_147741739.1">
    <property type="nucleotide sequence ID" value="NZ_VRUR01000001.1"/>
</dbReference>
<keyword evidence="1" id="KW-0472">Membrane</keyword>
<dbReference type="AlphaFoldDB" id="A0A5C8V7F4"/>
<dbReference type="EMBL" id="VRUR01000001">
    <property type="protein sequence ID" value="TXN37632.1"/>
    <property type="molecule type" value="Genomic_DNA"/>
</dbReference>
<feature type="transmembrane region" description="Helical" evidence="1">
    <location>
        <begin position="45"/>
        <end position="62"/>
    </location>
</feature>
<proteinExistence type="predicted"/>
<keyword evidence="1" id="KW-1133">Transmembrane helix</keyword>
<gene>
    <name evidence="2" type="ORF">FVB32_04910</name>
</gene>